<dbReference type="GO" id="GO:0006429">
    <property type="term" value="P:leucyl-tRNA aminoacylation"/>
    <property type="evidence" value="ECO:0007669"/>
    <property type="project" value="UniProtKB-UniRule"/>
</dbReference>
<evidence type="ECO:0000256" key="9">
    <source>
        <dbReference type="HAMAP-Rule" id="MF_00049"/>
    </source>
</evidence>
<evidence type="ECO:0000256" key="10">
    <source>
        <dbReference type="RuleBase" id="RU363035"/>
    </source>
</evidence>
<dbReference type="SUPFAM" id="SSF52374">
    <property type="entry name" value="Nucleotidylyl transferase"/>
    <property type="match status" value="1"/>
</dbReference>
<keyword evidence="6 9" id="KW-0648">Protein biosynthesis</keyword>
<keyword evidence="7 9" id="KW-0030">Aminoacyl-tRNA synthetase</keyword>
<dbReference type="Pfam" id="PF08264">
    <property type="entry name" value="Anticodon_1"/>
    <property type="match status" value="1"/>
</dbReference>
<feature type="short sequence motif" description="'HIGH' region" evidence="9">
    <location>
        <begin position="42"/>
        <end position="52"/>
    </location>
</feature>
<evidence type="ECO:0000259" key="14">
    <source>
        <dbReference type="Pfam" id="PF13603"/>
    </source>
</evidence>
<accession>A0A0C1Y0P6</accession>
<dbReference type="FunFam" id="3.10.20.590:FF:000001">
    <property type="entry name" value="Leucine--tRNA ligase"/>
    <property type="match status" value="1"/>
</dbReference>
<dbReference type="NCBIfam" id="TIGR00396">
    <property type="entry name" value="leuS_bact"/>
    <property type="match status" value="1"/>
</dbReference>
<evidence type="ECO:0000259" key="12">
    <source>
        <dbReference type="Pfam" id="PF08264"/>
    </source>
</evidence>
<evidence type="ECO:0000256" key="2">
    <source>
        <dbReference type="ARBA" id="ARBA00022490"/>
    </source>
</evidence>
<keyword evidence="4 9" id="KW-0547">Nucleotide-binding</keyword>
<feature type="domain" description="Aminoacyl-tRNA synthetase class Ia" evidence="11">
    <location>
        <begin position="425"/>
        <end position="580"/>
    </location>
</feature>
<dbReference type="GO" id="GO:0002161">
    <property type="term" value="F:aminoacyl-tRNA deacylase activity"/>
    <property type="evidence" value="ECO:0007669"/>
    <property type="project" value="InterPro"/>
</dbReference>
<feature type="domain" description="Methionyl/Leucyl tRNA synthetase" evidence="13">
    <location>
        <begin position="40"/>
        <end position="173"/>
    </location>
</feature>
<dbReference type="CDD" id="cd07958">
    <property type="entry name" value="Anticodon_Ia_Leu_BEm"/>
    <property type="match status" value="1"/>
</dbReference>
<evidence type="ECO:0000259" key="13">
    <source>
        <dbReference type="Pfam" id="PF09334"/>
    </source>
</evidence>
<proteinExistence type="inferred from homology"/>
<evidence type="ECO:0000256" key="1">
    <source>
        <dbReference type="ARBA" id="ARBA00005594"/>
    </source>
</evidence>
<comment type="catalytic activity">
    <reaction evidence="8 9">
        <text>tRNA(Leu) + L-leucine + ATP = L-leucyl-tRNA(Leu) + AMP + diphosphate</text>
        <dbReference type="Rhea" id="RHEA:11688"/>
        <dbReference type="Rhea" id="RHEA-COMP:9613"/>
        <dbReference type="Rhea" id="RHEA-COMP:9622"/>
        <dbReference type="ChEBI" id="CHEBI:30616"/>
        <dbReference type="ChEBI" id="CHEBI:33019"/>
        <dbReference type="ChEBI" id="CHEBI:57427"/>
        <dbReference type="ChEBI" id="CHEBI:78442"/>
        <dbReference type="ChEBI" id="CHEBI:78494"/>
        <dbReference type="ChEBI" id="CHEBI:456215"/>
        <dbReference type="EC" id="6.1.1.4"/>
    </reaction>
</comment>
<comment type="caution">
    <text evidence="15">The sequence shown here is derived from an EMBL/GenBank/DDBJ whole genome shotgun (WGS) entry which is preliminary data.</text>
</comment>
<evidence type="ECO:0000256" key="8">
    <source>
        <dbReference type="ARBA" id="ARBA00047469"/>
    </source>
</evidence>
<comment type="similarity">
    <text evidence="1 9 10">Belongs to the class-I aminoacyl-tRNA synthetase family.</text>
</comment>
<dbReference type="FunFam" id="3.40.50.620:FF:000100">
    <property type="entry name" value="probable leucine--tRNA ligase, mitochondrial"/>
    <property type="match status" value="1"/>
</dbReference>
<reference evidence="15" key="3">
    <citation type="submission" date="2020-02" db="EMBL/GenBank/DDBJ databases">
        <authorList>
            <person name="Sarangi A.N."/>
            <person name="Ghosh S."/>
            <person name="Mukherjee M."/>
            <person name="Tripathy S."/>
        </authorList>
    </citation>
    <scope>NUCLEOTIDE SEQUENCE</scope>
    <source>
        <strain evidence="15">BDU141951</strain>
    </source>
</reference>
<dbReference type="Gene3D" id="3.40.50.620">
    <property type="entry name" value="HUPs"/>
    <property type="match status" value="2"/>
</dbReference>
<dbReference type="Pfam" id="PF09334">
    <property type="entry name" value="tRNA-synt_1g"/>
    <property type="match status" value="1"/>
</dbReference>
<organism evidence="15">
    <name type="scientific">Lyngbya confervoides BDU141951</name>
    <dbReference type="NCBI Taxonomy" id="1574623"/>
    <lineage>
        <taxon>Bacteria</taxon>
        <taxon>Bacillati</taxon>
        <taxon>Cyanobacteriota</taxon>
        <taxon>Cyanophyceae</taxon>
        <taxon>Oscillatoriophycideae</taxon>
        <taxon>Oscillatoriales</taxon>
        <taxon>Microcoleaceae</taxon>
        <taxon>Lyngbya</taxon>
    </lineage>
</organism>
<protein>
    <recommendedName>
        <fullName evidence="9">Leucine--tRNA ligase</fullName>
        <ecNumber evidence="9">6.1.1.4</ecNumber>
    </recommendedName>
    <alternativeName>
        <fullName evidence="9">Leucyl-tRNA synthetase</fullName>
        <shortName evidence="9">LeuRS</shortName>
    </alternativeName>
</protein>
<dbReference type="FunFam" id="1.10.730.10:FF:000011">
    <property type="entry name" value="Leucine--tRNA ligase chloroplastic/mitochondrial"/>
    <property type="match status" value="1"/>
</dbReference>
<dbReference type="InterPro" id="IPR025709">
    <property type="entry name" value="Leu_tRNA-synth_edit"/>
</dbReference>
<name>A0A0C1Y0P6_9CYAN</name>
<feature type="binding site" evidence="9">
    <location>
        <position position="625"/>
    </location>
    <ligand>
        <name>ATP</name>
        <dbReference type="ChEBI" id="CHEBI:30616"/>
    </ligand>
</feature>
<dbReference type="PANTHER" id="PTHR43740:SF2">
    <property type="entry name" value="LEUCINE--TRNA LIGASE, MITOCHONDRIAL"/>
    <property type="match status" value="1"/>
</dbReference>
<evidence type="ECO:0000256" key="5">
    <source>
        <dbReference type="ARBA" id="ARBA00022840"/>
    </source>
</evidence>
<dbReference type="InterPro" id="IPR009080">
    <property type="entry name" value="tRNAsynth_Ia_anticodon-bd"/>
</dbReference>
<feature type="short sequence motif" description="'KMSKS' region" evidence="9">
    <location>
        <begin position="622"/>
        <end position="626"/>
    </location>
</feature>
<dbReference type="SUPFAM" id="SSF47323">
    <property type="entry name" value="Anticodon-binding domain of a subclass of class I aminoacyl-tRNA synthetases"/>
    <property type="match status" value="1"/>
</dbReference>
<dbReference type="Gene3D" id="3.90.740.10">
    <property type="entry name" value="Valyl/Leucyl/Isoleucyl-tRNA synthetase, editing domain"/>
    <property type="match status" value="1"/>
</dbReference>
<feature type="domain" description="Aminoacyl-tRNA synthetase class Ia" evidence="11">
    <location>
        <begin position="623"/>
        <end position="662"/>
    </location>
</feature>
<dbReference type="PANTHER" id="PTHR43740">
    <property type="entry name" value="LEUCYL-TRNA SYNTHETASE"/>
    <property type="match status" value="1"/>
</dbReference>
<reference evidence="15" key="1">
    <citation type="submission" date="2014-11" db="EMBL/GenBank/DDBJ databases">
        <authorList>
            <person name="Malar M.C."/>
            <person name="Sen D."/>
            <person name="Tripathy S."/>
        </authorList>
    </citation>
    <scope>NUCLEOTIDE SEQUENCE</scope>
    <source>
        <strain evidence="15">BDU141951</strain>
    </source>
</reference>
<dbReference type="GO" id="GO:0005829">
    <property type="term" value="C:cytosol"/>
    <property type="evidence" value="ECO:0007669"/>
    <property type="project" value="TreeGrafter"/>
</dbReference>
<evidence type="ECO:0000256" key="4">
    <source>
        <dbReference type="ARBA" id="ARBA00022741"/>
    </source>
</evidence>
<gene>
    <name evidence="9" type="primary">leuS</name>
    <name evidence="15" type="ORF">QQ91_004355</name>
</gene>
<comment type="subcellular location">
    <subcellularLocation>
        <location evidence="9">Cytoplasm</location>
    </subcellularLocation>
</comment>
<feature type="domain" description="Methionyl/Valyl/Leucyl/Isoleucyl-tRNA synthetase anticodon-binding" evidence="12">
    <location>
        <begin position="711"/>
        <end position="830"/>
    </location>
</feature>
<dbReference type="AlphaFoldDB" id="A0A0C1Y0P6"/>
<dbReference type="SUPFAM" id="SSF50677">
    <property type="entry name" value="ValRS/IleRS/LeuRS editing domain"/>
    <property type="match status" value="1"/>
</dbReference>
<dbReference type="EMBL" id="JTHE02000003">
    <property type="protein sequence ID" value="NEV66345.1"/>
    <property type="molecule type" value="Genomic_DNA"/>
</dbReference>
<dbReference type="InterPro" id="IPR015413">
    <property type="entry name" value="Methionyl/Leucyl_tRNA_Synth"/>
</dbReference>
<dbReference type="PRINTS" id="PR00985">
    <property type="entry name" value="TRNASYNTHLEU"/>
</dbReference>
<dbReference type="InterPro" id="IPR009008">
    <property type="entry name" value="Val/Leu/Ile-tRNA-synth_edit"/>
</dbReference>
<dbReference type="EC" id="6.1.1.4" evidence="9"/>
<dbReference type="PROSITE" id="PS00178">
    <property type="entry name" value="AA_TRNA_LIGASE_I"/>
    <property type="match status" value="1"/>
</dbReference>
<dbReference type="InterPro" id="IPR002302">
    <property type="entry name" value="Leu-tRNA-ligase"/>
</dbReference>
<dbReference type="InterPro" id="IPR001412">
    <property type="entry name" value="aa-tRNA-synth_I_CS"/>
</dbReference>
<dbReference type="Gene3D" id="1.10.730.10">
    <property type="entry name" value="Isoleucyl-tRNA Synthetase, Domain 1"/>
    <property type="match status" value="1"/>
</dbReference>
<evidence type="ECO:0000313" key="15">
    <source>
        <dbReference type="EMBL" id="NEV66345.1"/>
    </source>
</evidence>
<dbReference type="FunFam" id="3.40.50.620:FF:000003">
    <property type="entry name" value="Leucine--tRNA ligase"/>
    <property type="match status" value="1"/>
</dbReference>
<evidence type="ECO:0000256" key="6">
    <source>
        <dbReference type="ARBA" id="ARBA00022917"/>
    </source>
</evidence>
<dbReference type="Pfam" id="PF13603">
    <property type="entry name" value="tRNA-synt_1_2"/>
    <property type="match status" value="1"/>
</dbReference>
<dbReference type="InterPro" id="IPR002300">
    <property type="entry name" value="aa-tRNA-synth_Ia"/>
</dbReference>
<dbReference type="CDD" id="cd00812">
    <property type="entry name" value="LeuRS_core"/>
    <property type="match status" value="1"/>
</dbReference>
<evidence type="ECO:0000256" key="7">
    <source>
        <dbReference type="ARBA" id="ARBA00023146"/>
    </source>
</evidence>
<keyword evidence="5 9" id="KW-0067">ATP-binding</keyword>
<reference evidence="15" key="2">
    <citation type="journal article" date="2015" name="Genome Announc.">
        <title>Draft Genome Sequence of Filamentous Marine Cyanobacterium Lyngbya confervoides Strain BDU141951.</title>
        <authorList>
            <person name="Chandrababunaidu M.M."/>
            <person name="Sen D."/>
            <person name="Tripathy S."/>
        </authorList>
    </citation>
    <scope>NUCLEOTIDE SEQUENCE</scope>
    <source>
        <strain evidence="15">BDU141951</strain>
    </source>
</reference>
<keyword evidence="3 9" id="KW-0436">Ligase</keyword>
<evidence type="ECO:0000256" key="3">
    <source>
        <dbReference type="ARBA" id="ARBA00022598"/>
    </source>
</evidence>
<dbReference type="InterPro" id="IPR014729">
    <property type="entry name" value="Rossmann-like_a/b/a_fold"/>
</dbReference>
<keyword evidence="2 9" id="KW-0963">Cytoplasm</keyword>
<sequence length="868" mass="97015">MADKYTPAAIEEKWQQVWAEQGLDKTDEDASKPKFYALSMFPYPSGNLHMGHVRNYTITDVIARVRRMQGYRVLHPMGWDAFGLPAENAAIDRGIHPAKWTYQNIDQMRAQLQQLGLSYDWDREVATCSPDYYKWTQWSFIQFLKAGLAYQKEAAVNWDPIDQTVLANEQVDSEGKSWRSGAKVERKLLKQWFLKITDYADELLQDLDKLPGWPERVRLMQENWIGKSTGAKVVFTTEQGDDLEVFTTRPDTLWGATFMVLSPEHPLVEKLTTAEQKEAIATYQAEAAAKSDIDRTDEGKEKSGVWTGSYAINPVNGAKIPIWIADYVLMGYGTGAIMAVPAHDQRDFEFARKFNLEVRVVVQPEGDTLDGATIAEAWPGEGVMVHSGPLDGIPAGKGEGQSVEQAIAWLEAEGKGSGQDNFRLRDWLISRQRYWGVPIPVIHCPSCGTVPVPDEQLPVELPENVEFSGRGASPLSQLGDWVNVPCPTCGEAAKRETDTMDTFIDSSWYFLRFTDANNDGAIFDSAKANDWMPVDQYVGGIEHAILHLLYSRFFTKVLRDRGLINIDEPFSRLLTQGMVQGLTYMNPNKGGKDKWVPSELVANPDDPRDPETGEPLQRLYATMSKSKGNGVAPSDVISQYGADTARMFILFKAPPEKDLEWDAADVEGQYRFLNRVWRLVTEFAESPAATKSVGAHDRTPLPENLSKAEKDVRRAIHIAIKEISEDIEGDYQFNTAVSELMKLSNALTDAKCKDSPVYAEGIHTLVKLIAPFAPHIADELWSQLGQTGSIHQQGWPILDESALVADEITLVIQIMGKTRGTIEVPADSDKAALEKYARESYIAQKYLDGKEIIKVIVVPGKLVNFVAK</sequence>
<feature type="domain" description="Leucyl-tRNA synthetase editing" evidence="14">
    <location>
        <begin position="222"/>
        <end position="401"/>
    </location>
</feature>
<dbReference type="Pfam" id="PF00133">
    <property type="entry name" value="tRNA-synt_1"/>
    <property type="match status" value="2"/>
</dbReference>
<dbReference type="GO" id="GO:0005524">
    <property type="term" value="F:ATP binding"/>
    <property type="evidence" value="ECO:0007669"/>
    <property type="project" value="UniProtKB-UniRule"/>
</dbReference>
<dbReference type="InterPro" id="IPR013155">
    <property type="entry name" value="M/V/L/I-tRNA-synth_anticd-bd"/>
</dbReference>
<dbReference type="GO" id="GO:0004823">
    <property type="term" value="F:leucine-tRNA ligase activity"/>
    <property type="evidence" value="ECO:0007669"/>
    <property type="project" value="UniProtKB-UniRule"/>
</dbReference>
<evidence type="ECO:0000259" key="11">
    <source>
        <dbReference type="Pfam" id="PF00133"/>
    </source>
</evidence>
<dbReference type="HAMAP" id="MF_00049_B">
    <property type="entry name" value="Leu_tRNA_synth_B"/>
    <property type="match status" value="1"/>
</dbReference>